<comment type="caution">
    <text evidence="1">The sequence shown here is derived from an EMBL/GenBank/DDBJ whole genome shotgun (WGS) entry which is preliminary data.</text>
</comment>
<reference evidence="1" key="1">
    <citation type="journal article" date="2014" name="Int. J. Syst. Evol. Microbiol.">
        <title>Complete genome sequence of Corynebacterium casei LMG S-19264T (=DSM 44701T), isolated from a smear-ripened cheese.</title>
        <authorList>
            <consortium name="US DOE Joint Genome Institute (JGI-PGF)"/>
            <person name="Walter F."/>
            <person name="Albersmeier A."/>
            <person name="Kalinowski J."/>
            <person name="Ruckert C."/>
        </authorList>
    </citation>
    <scope>NUCLEOTIDE SEQUENCE</scope>
    <source>
        <strain evidence="1">JCM 3093</strain>
    </source>
</reference>
<dbReference type="AlphaFoldDB" id="A0AA37BNS4"/>
<accession>A0AA37BNS4</accession>
<reference evidence="1" key="2">
    <citation type="submission" date="2022-09" db="EMBL/GenBank/DDBJ databases">
        <authorList>
            <person name="Sun Q."/>
            <person name="Ohkuma M."/>
        </authorList>
    </citation>
    <scope>NUCLEOTIDE SEQUENCE</scope>
    <source>
        <strain evidence="1">JCM 3093</strain>
    </source>
</reference>
<name>A0AA37BNS4_9ACTN</name>
<evidence type="ECO:0000313" key="1">
    <source>
        <dbReference type="EMBL" id="GGK99441.1"/>
    </source>
</evidence>
<dbReference type="EMBL" id="BMQD01000048">
    <property type="protein sequence ID" value="GGK99441.1"/>
    <property type="molecule type" value="Genomic_DNA"/>
</dbReference>
<organism evidence="1 2">
    <name type="scientific">Planomonospora parontospora</name>
    <dbReference type="NCBI Taxonomy" id="58119"/>
    <lineage>
        <taxon>Bacteria</taxon>
        <taxon>Bacillati</taxon>
        <taxon>Actinomycetota</taxon>
        <taxon>Actinomycetes</taxon>
        <taxon>Streptosporangiales</taxon>
        <taxon>Streptosporangiaceae</taxon>
        <taxon>Planomonospora</taxon>
    </lineage>
</organism>
<evidence type="ECO:0000313" key="2">
    <source>
        <dbReference type="Proteomes" id="UP000627984"/>
    </source>
</evidence>
<protein>
    <submittedName>
        <fullName evidence="1">Uncharacterized protein</fullName>
    </submittedName>
</protein>
<proteinExistence type="predicted"/>
<sequence length="124" mass="13925">MIGDLLLALGTIVVGLGGGTLALCRWYDLRTQRRARPAEAAQLEGEEYVVTVEGSDWRSSGWIIATWPEVSAWAAEQSLRRDVDRVDVEHQTPDRPGYVTMWTWDEGREAGVEHRKGLLAVRAY</sequence>
<dbReference type="Proteomes" id="UP000627984">
    <property type="component" value="Unassembled WGS sequence"/>
</dbReference>
<gene>
    <name evidence="1" type="ORF">GCM10010126_68820</name>
</gene>
<dbReference type="RefSeq" id="WP_191898543.1">
    <property type="nucleotide sequence ID" value="NZ_BMQD01000048.1"/>
</dbReference>